<accession>A0A9X1MG15</accession>
<dbReference type="InterPro" id="IPR050176">
    <property type="entry name" value="LTTR"/>
</dbReference>
<dbReference type="Gene3D" id="3.40.190.290">
    <property type="match status" value="1"/>
</dbReference>
<keyword evidence="3" id="KW-0238">DNA-binding</keyword>
<dbReference type="NCBIfam" id="TIGR03298">
    <property type="entry name" value="argP"/>
    <property type="match status" value="1"/>
</dbReference>
<evidence type="ECO:0000256" key="1">
    <source>
        <dbReference type="ARBA" id="ARBA00009437"/>
    </source>
</evidence>
<dbReference type="InterPro" id="IPR005119">
    <property type="entry name" value="LysR_subst-bd"/>
</dbReference>
<dbReference type="GO" id="GO:0003700">
    <property type="term" value="F:DNA-binding transcription factor activity"/>
    <property type="evidence" value="ECO:0007669"/>
    <property type="project" value="InterPro"/>
</dbReference>
<dbReference type="PANTHER" id="PTHR30579:SF2">
    <property type="entry name" value="HTH-TYPE TRANSCRIPTIONAL REGULATOR ARGP"/>
    <property type="match status" value="1"/>
</dbReference>
<dbReference type="PANTHER" id="PTHR30579">
    <property type="entry name" value="TRANSCRIPTIONAL REGULATOR"/>
    <property type="match status" value="1"/>
</dbReference>
<evidence type="ECO:0000313" key="7">
    <source>
        <dbReference type="EMBL" id="MCC3298595.1"/>
    </source>
</evidence>
<keyword evidence="5" id="KW-0804">Transcription</keyword>
<keyword evidence="8" id="KW-1185">Reference proteome</keyword>
<dbReference type="RefSeq" id="WP_227896465.1">
    <property type="nucleotide sequence ID" value="NZ_CP099466.1"/>
</dbReference>
<dbReference type="InterPro" id="IPR017685">
    <property type="entry name" value="ArgP"/>
</dbReference>
<gene>
    <name evidence="7" type="ORF">LJ757_12390</name>
</gene>
<dbReference type="Gene3D" id="1.10.10.10">
    <property type="entry name" value="Winged helix-like DNA-binding domain superfamily/Winged helix DNA-binding domain"/>
    <property type="match status" value="1"/>
</dbReference>
<comment type="similarity">
    <text evidence="1">Belongs to the LysR transcriptional regulatory family.</text>
</comment>
<dbReference type="SUPFAM" id="SSF53850">
    <property type="entry name" value="Periplasmic binding protein-like II"/>
    <property type="match status" value="1"/>
</dbReference>
<dbReference type="AlphaFoldDB" id="A0A9X1MG15"/>
<dbReference type="InterPro" id="IPR000847">
    <property type="entry name" value="LysR_HTH_N"/>
</dbReference>
<evidence type="ECO:0000256" key="2">
    <source>
        <dbReference type="ARBA" id="ARBA00023015"/>
    </source>
</evidence>
<dbReference type="InterPro" id="IPR036388">
    <property type="entry name" value="WH-like_DNA-bd_sf"/>
</dbReference>
<dbReference type="NCBIfam" id="NF009888">
    <property type="entry name" value="PRK13348.1"/>
    <property type="match status" value="1"/>
</dbReference>
<organism evidence="7 8">
    <name type="scientific">Arthrobacter caoxuetaonis</name>
    <dbReference type="NCBI Taxonomy" id="2886935"/>
    <lineage>
        <taxon>Bacteria</taxon>
        <taxon>Bacillati</taxon>
        <taxon>Actinomycetota</taxon>
        <taxon>Actinomycetes</taxon>
        <taxon>Micrococcales</taxon>
        <taxon>Micrococcaceae</taxon>
        <taxon>Arthrobacter</taxon>
    </lineage>
</organism>
<evidence type="ECO:0000256" key="4">
    <source>
        <dbReference type="ARBA" id="ARBA00023159"/>
    </source>
</evidence>
<keyword evidence="4" id="KW-0010">Activator</keyword>
<keyword evidence="2" id="KW-0805">Transcription regulation</keyword>
<dbReference type="SUPFAM" id="SSF46785">
    <property type="entry name" value="Winged helix' DNA-binding domain"/>
    <property type="match status" value="1"/>
</dbReference>
<dbReference type="Pfam" id="PF00126">
    <property type="entry name" value="HTH_1"/>
    <property type="match status" value="1"/>
</dbReference>
<evidence type="ECO:0000256" key="3">
    <source>
        <dbReference type="ARBA" id="ARBA00023125"/>
    </source>
</evidence>
<protein>
    <submittedName>
        <fullName evidence="7">LysR family transcriptional regulator ArgP</fullName>
    </submittedName>
</protein>
<evidence type="ECO:0000259" key="6">
    <source>
        <dbReference type="PROSITE" id="PS50931"/>
    </source>
</evidence>
<comment type="caution">
    <text evidence="7">The sequence shown here is derived from an EMBL/GenBank/DDBJ whole genome shotgun (WGS) entry which is preliminary data.</text>
</comment>
<evidence type="ECO:0000256" key="5">
    <source>
        <dbReference type="ARBA" id="ARBA00023163"/>
    </source>
</evidence>
<sequence length="294" mass="31630">MDFNADQLRALSAVIDHGGFDAAAAALHLTPSAVSQRVKALEVRAGCILVRRTRPVAATEPGAVLLRLARQIAALESDAVERLGLAEQGRPPSVQLVVNADSLATWVLPALAGLPDVSLEFTLEDQDHSAESLRNGTAMGAVTSSPAAVQGCSATPLGVMRYRPMASAAFCRRWFPQGWTAQAAALAPMIVFNRKDALQERFLEERFGSGVMPPRHYVPASSDFLQAVRLGLGWGMLPDLQSDPLVENGSLVLLDPGQVLDVPLFWQQWRVEIPALERVAEALARAAGRDLRQS</sequence>
<dbReference type="Proteomes" id="UP001139158">
    <property type="component" value="Unassembled WGS sequence"/>
</dbReference>
<evidence type="ECO:0000313" key="8">
    <source>
        <dbReference type="Proteomes" id="UP001139158"/>
    </source>
</evidence>
<dbReference type="PROSITE" id="PS50931">
    <property type="entry name" value="HTH_LYSR"/>
    <property type="match status" value="1"/>
</dbReference>
<dbReference type="GO" id="GO:0003677">
    <property type="term" value="F:DNA binding"/>
    <property type="evidence" value="ECO:0007669"/>
    <property type="project" value="UniProtKB-KW"/>
</dbReference>
<name>A0A9X1MG15_9MICC</name>
<dbReference type="EMBL" id="JAJFZV010000013">
    <property type="protein sequence ID" value="MCC3298595.1"/>
    <property type="molecule type" value="Genomic_DNA"/>
</dbReference>
<dbReference type="NCBIfam" id="NF002964">
    <property type="entry name" value="PRK03635.1"/>
    <property type="match status" value="1"/>
</dbReference>
<dbReference type="InterPro" id="IPR036390">
    <property type="entry name" value="WH_DNA-bd_sf"/>
</dbReference>
<reference evidence="7" key="1">
    <citation type="submission" date="2021-10" db="EMBL/GenBank/DDBJ databases">
        <title>Novel species in genus Arthrobacter.</title>
        <authorList>
            <person name="Liu Y."/>
        </authorList>
    </citation>
    <scope>NUCLEOTIDE SEQUENCE</scope>
    <source>
        <strain evidence="7">Zg-Y453</strain>
    </source>
</reference>
<proteinExistence type="inferred from homology"/>
<feature type="domain" description="HTH lysR-type" evidence="6">
    <location>
        <begin position="1"/>
        <end position="59"/>
    </location>
</feature>
<dbReference type="Pfam" id="PF03466">
    <property type="entry name" value="LysR_substrate"/>
    <property type="match status" value="1"/>
</dbReference>